<dbReference type="Proteomes" id="UP001166304">
    <property type="component" value="Unassembled WGS sequence"/>
</dbReference>
<keyword evidence="4" id="KW-1185">Reference proteome</keyword>
<keyword evidence="1" id="KW-1133">Transmembrane helix</keyword>
<feature type="transmembrane region" description="Helical" evidence="1">
    <location>
        <begin position="91"/>
        <end position="110"/>
    </location>
</feature>
<feature type="domain" description="DUF1616" evidence="2">
    <location>
        <begin position="29"/>
        <end position="336"/>
    </location>
</feature>
<evidence type="ECO:0000259" key="2">
    <source>
        <dbReference type="Pfam" id="PF07760"/>
    </source>
</evidence>
<sequence length="339" mass="36073">MGAVAVSRPEDRGGRALTNLDLLVVAVLAVSTSVVGLWLPDVLPTPFRVVLGFLFIFVLPGYAATAALYPTMYRQVVPATGISTTAADSQLFGTEIAVLTVGLSLFSVPLPLLSVTLLGFDIGPGTTFVLVTAVTVVCSIAAVLRRARAPSEGAGVPVAHLSQQVTSDFRAQFSSGPTIGAVTIVLLLAAAGVASATLISQPQGETYTEFSLLTIDDETGNLTADGYPTSVTVGDPQSVVVSVTNREGAETNYTVVVEQQRLGREGDIRQVQQSTTVDRFSLTLANRETERRNRSIEVSRIPGPEESRLAFLLYRGDPPERPSIDSSYRHTYFWVNVTG</sequence>
<keyword evidence="1" id="KW-0472">Membrane</keyword>
<dbReference type="Pfam" id="PF07760">
    <property type="entry name" value="DUF1616"/>
    <property type="match status" value="1"/>
</dbReference>
<comment type="caution">
    <text evidence="3">The sequence shown here is derived from an EMBL/GenBank/DDBJ whole genome shotgun (WGS) entry which is preliminary data.</text>
</comment>
<protein>
    <submittedName>
        <fullName evidence="3">DUF1616 domain-containing protein</fullName>
    </submittedName>
</protein>
<proteinExistence type="predicted"/>
<evidence type="ECO:0000256" key="1">
    <source>
        <dbReference type="SAM" id="Phobius"/>
    </source>
</evidence>
<dbReference type="AlphaFoldDB" id="A0AA41G1W3"/>
<dbReference type="EMBL" id="JAHQXE010000004">
    <property type="protein sequence ID" value="MBV0902721.1"/>
    <property type="molecule type" value="Genomic_DNA"/>
</dbReference>
<dbReference type="InterPro" id="IPR011674">
    <property type="entry name" value="DUF1616"/>
</dbReference>
<dbReference type="RefSeq" id="WP_162414298.1">
    <property type="nucleotide sequence ID" value="NZ_JAHQXE010000004.1"/>
</dbReference>
<feature type="transmembrane region" description="Helical" evidence="1">
    <location>
        <begin position="179"/>
        <end position="199"/>
    </location>
</feature>
<feature type="transmembrane region" description="Helical" evidence="1">
    <location>
        <begin position="122"/>
        <end position="144"/>
    </location>
</feature>
<accession>A0AA41G1W3</accession>
<keyword evidence="1" id="KW-0812">Transmembrane</keyword>
<evidence type="ECO:0000313" key="3">
    <source>
        <dbReference type="EMBL" id="MBV0902721.1"/>
    </source>
</evidence>
<name>A0AA41G1W3_9EURY</name>
<feature type="transmembrane region" description="Helical" evidence="1">
    <location>
        <begin position="20"/>
        <end position="39"/>
    </location>
</feature>
<reference evidence="3" key="1">
    <citation type="submission" date="2021-06" db="EMBL/GenBank/DDBJ databases">
        <title>New haloarchaea isolates fom saline soil.</title>
        <authorList>
            <person name="Duran-Viseras A."/>
            <person name="Sanchez-Porro C.S."/>
            <person name="Ventosa A."/>
        </authorList>
    </citation>
    <scope>NUCLEOTIDE SEQUENCE</scope>
    <source>
        <strain evidence="3">JCM 18369</strain>
    </source>
</reference>
<organism evidence="3 4">
    <name type="scientific">Haloarcula salina</name>
    <dbReference type="NCBI Taxonomy" id="1429914"/>
    <lineage>
        <taxon>Archaea</taxon>
        <taxon>Methanobacteriati</taxon>
        <taxon>Methanobacteriota</taxon>
        <taxon>Stenosarchaea group</taxon>
        <taxon>Halobacteria</taxon>
        <taxon>Halobacteriales</taxon>
        <taxon>Haloarculaceae</taxon>
        <taxon>Haloarcula</taxon>
    </lineage>
</organism>
<gene>
    <name evidence="3" type="ORF">KTS37_13085</name>
</gene>
<feature type="transmembrane region" description="Helical" evidence="1">
    <location>
        <begin position="51"/>
        <end position="70"/>
    </location>
</feature>
<evidence type="ECO:0000313" key="4">
    <source>
        <dbReference type="Proteomes" id="UP001166304"/>
    </source>
</evidence>